<dbReference type="SUPFAM" id="SSF50685">
    <property type="entry name" value="Barwin-like endoglucanases"/>
    <property type="match status" value="1"/>
</dbReference>
<dbReference type="PRINTS" id="PR00829">
    <property type="entry name" value="LOLP1ALLERGN"/>
</dbReference>
<dbReference type="InterPro" id="IPR005795">
    <property type="entry name" value="LolPI"/>
</dbReference>
<reference evidence="7" key="1">
    <citation type="journal article" date="2015" name="Plant J.">
        <title>Evolutionary divergence of ?-expansin structure and function in grasses parallels emergence of distinctive primary cell wall traits.</title>
        <authorList>
            <person name="Sampedro J."/>
            <person name="Guttman M."/>
            <person name="Li L.C."/>
            <person name="Cosgrove D.J."/>
        </authorList>
    </citation>
    <scope>NUCLEOTIDE SEQUENCE</scope>
</reference>
<dbReference type="SUPFAM" id="SSF49590">
    <property type="entry name" value="PHL pollen allergen"/>
    <property type="match status" value="1"/>
</dbReference>
<protein>
    <submittedName>
        <fullName evidence="7">Beta-expansin 1</fullName>
    </submittedName>
</protein>
<evidence type="ECO:0000313" key="7">
    <source>
        <dbReference type="EMBL" id="AIW09261.1"/>
    </source>
</evidence>
<accession>A0A0A0S8K5</accession>
<dbReference type="GO" id="GO:0005576">
    <property type="term" value="C:extracellular region"/>
    <property type="evidence" value="ECO:0007669"/>
    <property type="project" value="UniProtKB-SubCell"/>
</dbReference>
<dbReference type="InterPro" id="IPR007112">
    <property type="entry name" value="Expansin/allergen_DPBB_dom"/>
</dbReference>
<feature type="domain" description="Expansin-like EG45" evidence="5">
    <location>
        <begin position="61"/>
        <end position="170"/>
    </location>
</feature>
<dbReference type="InterPro" id="IPR007117">
    <property type="entry name" value="Expansin_CBD"/>
</dbReference>
<dbReference type="Pfam" id="PF01357">
    <property type="entry name" value="Expansin_C"/>
    <property type="match status" value="1"/>
</dbReference>
<dbReference type="InterPro" id="IPR036908">
    <property type="entry name" value="RlpA-like_sf"/>
</dbReference>
<dbReference type="EMBL" id="KM396910">
    <property type="protein sequence ID" value="AIW09261.1"/>
    <property type="molecule type" value="mRNA"/>
</dbReference>
<evidence type="ECO:0000256" key="3">
    <source>
        <dbReference type="ARBA" id="ARBA00022525"/>
    </source>
</evidence>
<dbReference type="AlphaFoldDB" id="A0A0A0S8K5"/>
<name>A0A0A0S8K5_9POAL</name>
<dbReference type="Gene3D" id="2.60.40.760">
    <property type="entry name" value="Expansin, cellulose-binding-like domain"/>
    <property type="match status" value="1"/>
</dbReference>
<gene>
    <name evidence="7" type="primary">EXPB1</name>
</gene>
<comment type="subcellular location">
    <subcellularLocation>
        <location evidence="1">Secreted</location>
    </subcellularLocation>
</comment>
<dbReference type="InterPro" id="IPR009009">
    <property type="entry name" value="RlpA-like_DPBB"/>
</dbReference>
<evidence type="ECO:0000259" key="6">
    <source>
        <dbReference type="PROSITE" id="PS50843"/>
    </source>
</evidence>
<evidence type="ECO:0000256" key="1">
    <source>
        <dbReference type="ARBA" id="ARBA00004613"/>
    </source>
</evidence>
<comment type="similarity">
    <text evidence="2">Belongs to the expansin family. Expansin B subfamily.</text>
</comment>
<dbReference type="InterPro" id="IPR036749">
    <property type="entry name" value="Expansin_CBD_sf"/>
</dbReference>
<dbReference type="InterPro" id="IPR007118">
    <property type="entry name" value="Expan_Lol_pI"/>
</dbReference>
<evidence type="ECO:0000256" key="4">
    <source>
        <dbReference type="SAM" id="SignalP"/>
    </source>
</evidence>
<dbReference type="Gene3D" id="2.40.40.10">
    <property type="entry name" value="RlpA-like domain"/>
    <property type="match status" value="1"/>
</dbReference>
<dbReference type="PROSITE" id="PS50843">
    <property type="entry name" value="EXPANSIN_CBD"/>
    <property type="match status" value="1"/>
</dbReference>
<organism evidence="7">
    <name type="scientific">Carex sp. JS-2014</name>
    <dbReference type="NCBI Taxonomy" id="1567169"/>
    <lineage>
        <taxon>Eukaryota</taxon>
        <taxon>Viridiplantae</taxon>
        <taxon>Streptophyta</taxon>
        <taxon>Embryophyta</taxon>
        <taxon>Tracheophyta</taxon>
        <taxon>Spermatophyta</taxon>
        <taxon>Magnoliopsida</taxon>
        <taxon>Liliopsida</taxon>
        <taxon>Poales</taxon>
        <taxon>Cyperaceae</taxon>
        <taxon>Cyperoideae</taxon>
        <taxon>Cariceae</taxon>
        <taxon>Carex</taxon>
    </lineage>
</organism>
<sequence length="272" mass="28818">MTFSFSITLIAVASLLGICAAKGAVPKGDVAKGAANSTGEWLSGSSTFYGSPTASGPPDNGGKCGFKNINLPPFNSLTSCGSKALWKEGKGCGSCYLMKCTSHPLCSGQPKLITITDECLYGGCADATYHFDMAGIAFGSLALPGKELDLHKAGKLAVLFKRVPCDYKGRNINFHVEEGSNPNYLALLTEYQNGEGDLSNLEIKEAGSSTWTPLKQSWGKIWRLDSPHPLKGPISVKVTTLSGKSIVANDAIPADWKPNTKYDSKVNFQAAL</sequence>
<dbReference type="Pfam" id="PF03330">
    <property type="entry name" value="DPBB_1"/>
    <property type="match status" value="1"/>
</dbReference>
<dbReference type="PRINTS" id="PR01225">
    <property type="entry name" value="EXPANSNFAMLY"/>
</dbReference>
<feature type="domain" description="Expansin-like CBD" evidence="6">
    <location>
        <begin position="183"/>
        <end position="264"/>
    </location>
</feature>
<evidence type="ECO:0000259" key="5">
    <source>
        <dbReference type="PROSITE" id="PS50842"/>
    </source>
</evidence>
<proteinExistence type="evidence at transcript level"/>
<feature type="chain" id="PRO_5001976820" evidence="4">
    <location>
        <begin position="24"/>
        <end position="272"/>
    </location>
</feature>
<keyword evidence="3" id="KW-0964">Secreted</keyword>
<feature type="signal peptide" evidence="4">
    <location>
        <begin position="1"/>
        <end position="23"/>
    </location>
</feature>
<dbReference type="PROSITE" id="PS50842">
    <property type="entry name" value="EXPANSIN_EG45"/>
    <property type="match status" value="1"/>
</dbReference>
<keyword evidence="4" id="KW-0732">Signal</keyword>
<dbReference type="PANTHER" id="PTHR31692:SF56">
    <property type="entry name" value="EXPANSIN-B2-RELATED"/>
    <property type="match status" value="1"/>
</dbReference>
<dbReference type="PANTHER" id="PTHR31692">
    <property type="entry name" value="EXPANSIN-B3"/>
    <property type="match status" value="1"/>
</dbReference>
<evidence type="ECO:0000256" key="2">
    <source>
        <dbReference type="ARBA" id="ARBA00005650"/>
    </source>
</evidence>